<keyword evidence="1" id="KW-1133">Transmembrane helix</keyword>
<dbReference type="Gene3D" id="3.30.700.10">
    <property type="entry name" value="Glycoprotein, Type 4 Pilin"/>
    <property type="match status" value="1"/>
</dbReference>
<gene>
    <name evidence="2" type="ORF">Q2T77_15965</name>
</gene>
<dbReference type="InterPro" id="IPR031982">
    <property type="entry name" value="PilE-like"/>
</dbReference>
<feature type="transmembrane region" description="Helical" evidence="1">
    <location>
        <begin position="12"/>
        <end position="36"/>
    </location>
</feature>
<dbReference type="Pfam" id="PF16732">
    <property type="entry name" value="ComP_DUS"/>
    <property type="match status" value="1"/>
</dbReference>
<dbReference type="RefSeq" id="WP_301810755.1">
    <property type="nucleotide sequence ID" value="NZ_JAUJZH010000010.1"/>
</dbReference>
<dbReference type="Pfam" id="PF07963">
    <property type="entry name" value="N_methyl"/>
    <property type="match status" value="1"/>
</dbReference>
<reference evidence="2" key="1">
    <citation type="submission" date="2023-06" db="EMBL/GenBank/DDBJ databases">
        <authorList>
            <person name="Jiang Y."/>
            <person name="Liu Q."/>
        </authorList>
    </citation>
    <scope>NUCLEOTIDE SEQUENCE</scope>
    <source>
        <strain evidence="2">CGMCC 1.12090</strain>
    </source>
</reference>
<dbReference type="Proteomes" id="UP001169027">
    <property type="component" value="Unassembled WGS sequence"/>
</dbReference>
<protein>
    <submittedName>
        <fullName evidence="2">Type IV pilin protein</fullName>
    </submittedName>
</protein>
<accession>A0ABT8S4E5</accession>
<keyword evidence="1" id="KW-0472">Membrane</keyword>
<keyword evidence="3" id="KW-1185">Reference proteome</keyword>
<dbReference type="InterPro" id="IPR012902">
    <property type="entry name" value="N_methyl_site"/>
</dbReference>
<organism evidence="2 3">
    <name type="scientific">Variovorax ginsengisoli</name>
    <dbReference type="NCBI Taxonomy" id="363844"/>
    <lineage>
        <taxon>Bacteria</taxon>
        <taxon>Pseudomonadati</taxon>
        <taxon>Pseudomonadota</taxon>
        <taxon>Betaproteobacteria</taxon>
        <taxon>Burkholderiales</taxon>
        <taxon>Comamonadaceae</taxon>
        <taxon>Variovorax</taxon>
    </lineage>
</organism>
<evidence type="ECO:0000313" key="2">
    <source>
        <dbReference type="EMBL" id="MDO1533789.1"/>
    </source>
</evidence>
<keyword evidence="1" id="KW-0812">Transmembrane</keyword>
<name>A0ABT8S4E5_9BURK</name>
<dbReference type="EMBL" id="JAUKVY010000010">
    <property type="protein sequence ID" value="MDO1533789.1"/>
    <property type="molecule type" value="Genomic_DNA"/>
</dbReference>
<comment type="caution">
    <text evidence="2">The sequence shown here is derived from an EMBL/GenBank/DDBJ whole genome shotgun (WGS) entry which is preliminary data.</text>
</comment>
<dbReference type="NCBIfam" id="TIGR02532">
    <property type="entry name" value="IV_pilin_GFxxxE"/>
    <property type="match status" value="1"/>
</dbReference>
<sequence length="146" mass="15556">MTPRRAPWQTAGFSMIELMVALAIVAILAALSLPGYHEAVRRGRRAEARAGLLQASHWLERVATRTGSYLDDEADFPETLKGVPSNSYAIGFEASQAKGSGYTLTATPRGAQVGDRCGGFTIDQAGLRGLASASATEALQAECWNR</sequence>
<evidence type="ECO:0000313" key="3">
    <source>
        <dbReference type="Proteomes" id="UP001169027"/>
    </source>
</evidence>
<dbReference type="SUPFAM" id="SSF54523">
    <property type="entry name" value="Pili subunits"/>
    <property type="match status" value="1"/>
</dbReference>
<proteinExistence type="predicted"/>
<evidence type="ECO:0000256" key="1">
    <source>
        <dbReference type="SAM" id="Phobius"/>
    </source>
</evidence>
<dbReference type="InterPro" id="IPR045584">
    <property type="entry name" value="Pilin-like"/>
</dbReference>